<evidence type="ECO:0000259" key="11">
    <source>
        <dbReference type="PROSITE" id="PS50507"/>
    </source>
</evidence>
<evidence type="ECO:0000256" key="8">
    <source>
        <dbReference type="ARBA" id="ARBA00022953"/>
    </source>
</evidence>
<keyword evidence="8" id="KW-0693">Viral RNA replication</keyword>
<dbReference type="CDD" id="cd23245">
    <property type="entry name" value="Betaflexiviridae_RdRp"/>
    <property type="match status" value="1"/>
</dbReference>
<dbReference type="GO" id="GO:0006396">
    <property type="term" value="P:RNA processing"/>
    <property type="evidence" value="ECO:0007669"/>
    <property type="project" value="InterPro"/>
</dbReference>
<dbReference type="InterPro" id="IPR043502">
    <property type="entry name" value="DNA/RNA_pol_sf"/>
</dbReference>
<dbReference type="InterPro" id="IPR027351">
    <property type="entry name" value="(+)RNA_virus_helicase_core_dom"/>
</dbReference>
<dbReference type="PROSITE" id="PS51743">
    <property type="entry name" value="ALPHAVIRUS_MT"/>
    <property type="match status" value="1"/>
</dbReference>
<dbReference type="GO" id="GO:0003968">
    <property type="term" value="F:RNA-directed RNA polymerase activity"/>
    <property type="evidence" value="ECO:0007669"/>
    <property type="project" value="UniProtKB-KW"/>
</dbReference>
<evidence type="ECO:0000256" key="7">
    <source>
        <dbReference type="ARBA" id="ARBA00022840"/>
    </source>
</evidence>
<proteinExistence type="predicted"/>
<dbReference type="Pfam" id="PF13532">
    <property type="entry name" value="2OG-FeII_Oxy_2"/>
    <property type="match status" value="1"/>
</dbReference>
<protein>
    <submittedName>
        <fullName evidence="15">RNA dependent RNA polymerase</fullName>
    </submittedName>
</protein>
<evidence type="ECO:0000259" key="12">
    <source>
        <dbReference type="PROSITE" id="PS51471"/>
    </source>
</evidence>
<keyword evidence="2" id="KW-0808">Transferase</keyword>
<feature type="coiled-coil region" evidence="10">
    <location>
        <begin position="1210"/>
        <end position="1262"/>
    </location>
</feature>
<dbReference type="PROSITE" id="PS51471">
    <property type="entry name" value="FE2OG_OXY"/>
    <property type="match status" value="1"/>
</dbReference>
<dbReference type="InterPro" id="IPR001788">
    <property type="entry name" value="RNA-dep_RNA_pol_alsuvir"/>
</dbReference>
<dbReference type="PROSITE" id="PS50507">
    <property type="entry name" value="RDRP_SSRNA_POS"/>
    <property type="match status" value="1"/>
</dbReference>
<comment type="catalytic activity">
    <reaction evidence="9">
        <text>ATP + H2O = ADP + phosphate + H(+)</text>
        <dbReference type="Rhea" id="RHEA:13065"/>
        <dbReference type="ChEBI" id="CHEBI:15377"/>
        <dbReference type="ChEBI" id="CHEBI:15378"/>
        <dbReference type="ChEBI" id="CHEBI:30616"/>
        <dbReference type="ChEBI" id="CHEBI:43474"/>
        <dbReference type="ChEBI" id="CHEBI:456216"/>
        <dbReference type="EC" id="3.6.4.13"/>
    </reaction>
</comment>
<evidence type="ECO:0000256" key="4">
    <source>
        <dbReference type="ARBA" id="ARBA00022741"/>
    </source>
</evidence>
<dbReference type="Pfam" id="PF01443">
    <property type="entry name" value="Viral_helicase1"/>
    <property type="match status" value="1"/>
</dbReference>
<dbReference type="Pfam" id="PF01660">
    <property type="entry name" value="Vmethyltransf"/>
    <property type="match status" value="1"/>
</dbReference>
<dbReference type="GO" id="GO:0016787">
    <property type="term" value="F:hydrolase activity"/>
    <property type="evidence" value="ECO:0007669"/>
    <property type="project" value="UniProtKB-KW"/>
</dbReference>
<dbReference type="SUPFAM" id="SSF52540">
    <property type="entry name" value="P-loop containing nucleoside triphosphate hydrolases"/>
    <property type="match status" value="1"/>
</dbReference>
<dbReference type="InterPro" id="IPR002588">
    <property type="entry name" value="Alphavirus-like_MT_dom"/>
</dbReference>
<feature type="domain" description="Fe2OG dioxygenase" evidence="12">
    <location>
        <begin position="648"/>
        <end position="740"/>
    </location>
</feature>
<dbReference type="EMBL" id="MF774336">
    <property type="protein sequence ID" value="AVD73311.1"/>
    <property type="molecule type" value="Genomic_RNA"/>
</dbReference>
<name>A0A2L1GU83_9VIRU</name>
<dbReference type="Pfam" id="PF00978">
    <property type="entry name" value="RdRP_2"/>
    <property type="match status" value="1"/>
</dbReference>
<dbReference type="GO" id="GO:0008174">
    <property type="term" value="F:mRNA methyltransferase activity"/>
    <property type="evidence" value="ECO:0007669"/>
    <property type="project" value="UniProtKB-UniRule"/>
</dbReference>
<dbReference type="GO" id="GO:0006351">
    <property type="term" value="P:DNA-templated transcription"/>
    <property type="evidence" value="ECO:0007669"/>
    <property type="project" value="InterPro"/>
</dbReference>
<dbReference type="Gene3D" id="3.40.50.300">
    <property type="entry name" value="P-loop containing nucleotide triphosphate hydrolases"/>
    <property type="match status" value="1"/>
</dbReference>
<evidence type="ECO:0000259" key="13">
    <source>
        <dbReference type="PROSITE" id="PS51657"/>
    </source>
</evidence>
<feature type="domain" description="RdRp catalytic" evidence="11">
    <location>
        <begin position="1462"/>
        <end position="1569"/>
    </location>
</feature>
<evidence type="ECO:0000259" key="14">
    <source>
        <dbReference type="PROSITE" id="PS51743"/>
    </source>
</evidence>
<dbReference type="PROSITE" id="PS51657">
    <property type="entry name" value="PSRV_HELICASE"/>
    <property type="match status" value="1"/>
</dbReference>
<evidence type="ECO:0000256" key="10">
    <source>
        <dbReference type="SAM" id="Coils"/>
    </source>
</evidence>
<keyword evidence="1" id="KW-0696">RNA-directed RNA polymerase</keyword>
<evidence type="ECO:0000313" key="15">
    <source>
        <dbReference type="EMBL" id="AVD73311.1"/>
    </source>
</evidence>
<keyword evidence="4" id="KW-0547">Nucleotide-binding</keyword>
<keyword evidence="6" id="KW-0347">Helicase</keyword>
<dbReference type="GO" id="GO:0003723">
    <property type="term" value="F:RNA binding"/>
    <property type="evidence" value="ECO:0007669"/>
    <property type="project" value="InterPro"/>
</dbReference>
<accession>A0A2L1GU83</accession>
<dbReference type="GO" id="GO:0005524">
    <property type="term" value="F:ATP binding"/>
    <property type="evidence" value="ECO:0007669"/>
    <property type="project" value="UniProtKB-KW"/>
</dbReference>
<evidence type="ECO:0000256" key="9">
    <source>
        <dbReference type="ARBA" id="ARBA00047984"/>
    </source>
</evidence>
<dbReference type="GO" id="GO:0003724">
    <property type="term" value="F:RNA helicase activity"/>
    <property type="evidence" value="ECO:0007669"/>
    <property type="project" value="UniProtKB-EC"/>
</dbReference>
<evidence type="ECO:0000256" key="6">
    <source>
        <dbReference type="ARBA" id="ARBA00022806"/>
    </source>
</evidence>
<dbReference type="GO" id="GO:0039694">
    <property type="term" value="P:viral RNA genome replication"/>
    <property type="evidence" value="ECO:0007669"/>
    <property type="project" value="InterPro"/>
</dbReference>
<keyword evidence="10" id="KW-0175">Coiled coil</keyword>
<evidence type="ECO:0000256" key="1">
    <source>
        <dbReference type="ARBA" id="ARBA00022484"/>
    </source>
</evidence>
<dbReference type="InterPro" id="IPR027450">
    <property type="entry name" value="AlkB-like"/>
</dbReference>
<dbReference type="InterPro" id="IPR027417">
    <property type="entry name" value="P-loop_NTPase"/>
</dbReference>
<dbReference type="Gene3D" id="2.60.120.590">
    <property type="entry name" value="Alpha-ketoglutarate-dependent dioxygenase AlkB-like"/>
    <property type="match status" value="1"/>
</dbReference>
<evidence type="ECO:0000256" key="3">
    <source>
        <dbReference type="ARBA" id="ARBA00022695"/>
    </source>
</evidence>
<reference evidence="15" key="1">
    <citation type="submission" date="2017-08" db="EMBL/GenBank/DDBJ databases">
        <title>Characterization of Grapevine virus D isolate MD25.</title>
        <authorList>
            <person name="Al Rwahnih M."/>
        </authorList>
    </citation>
    <scope>NUCLEOTIDE SEQUENCE</scope>
    <source>
        <strain evidence="15">MD25</strain>
    </source>
</reference>
<dbReference type="InterPro" id="IPR005123">
    <property type="entry name" value="Oxoglu/Fe-dep_dioxygenase_dom"/>
</dbReference>
<sequence length="1698" mass="194645">MSISVSSQRMAAASLYNNGDKDIVDQIKNMKTAALFKEETQMDGLFDYYVEDDIRDFLSERGINFSVHSFRNHAHPISKILENQILYVLAPNYMREKVLIVSCKESKVKLLKLKNKKLEKNCEVYNRIIHSKDHFRYNLAEKTPCIQLSANFAKAESECDDIFIHDEVQYWSLNEMQEFLGSLTRCTRVIYSIVYPAEVDCGFHASIFPEAYDFEVKGEYFTWYPDGKSEGSYTQPVNKWLLSTSRTMDSRDRVWTITKLNSIGAHHLFACTLGGTISEDCYEYGDSTVMHPLKSLSGLRNYRDFRLRTRMIRPVMLYLMALRKPDPESAVAKLRMLSHKSESMREALFVAQLAKQIRDTSLYDRMGNFDLKRAIKLSVSSWVGEELTYLFDREEFNAASLERFIAGCDSVKLQIRRVFRDRVVMVHPVVMNDLDWHAEGSWEIAYMAYLISLDHPREEYGMSSPNIVESKIRVPITKVLRAQELIHALNKRDEVRINKRTYIVRAADLWKLSLYLIKVNSVEYMTSRAIAYNWKPSDLKCGYIESEAYADFLFGGKSVAAEVVVNDVHESEDKACSCGRCVMLKVDLSSEDQDELMKMPLNDKMKNRSCAFYSRRSKEYNYTGGSHQSRGWTGLIDRVREALKLDDTYDHCLVQRYVKDGSIGYHADDELCYLPGVSVVTLNLGGTCTFCIKCADGTEQANELQGLAALKMGPGCQQDHKHKVSNCTEGRMSLTFRNCTVDMSKDDSEASDYEEAKVDGDDILGRLDKDKDFICSLKCIADHMHTDIPTCSALIAGKNPEVLNEIGKGGVTLATLLGVCKTLNIDTIVYGKGSVAVRGSYKRLYLKIEDGHVEAGSEVPYACSMDAAMRLNSNMSLCSFKLDSKKARVLMESFQEGYTGVMLNRFKKGKHTPQDWEERVVPVWASLGFAGSGKSHYVQSVLKHCEVEDVLVVSPRKNLAMDWSGKIRKGHKVLTLEQALSKDFTAYKTVVVDEVSLFPPGYLDLLCYMTRAERLIVMGDPLQCGYYNQDDEIVLEPIREDVFKRLKGKKTYLMYSHRLKPGKLFDIECFGEGVISQPTDDRPVICASRKAKETYKNGYTVSETQGLTFKHAVVQLDRDWALKDDGDVVVAFSRCRGDVQLRVNDPDRKYLTINAKSGMLKKFLMGERISRVELCEAVKKRLDDVDFAFTEDRLANSNEFEERLAGDPYLKSLMNILEEIEAEEVEEQEVSAPEPMRTHLPLSTHSNDLDAFELKAKEYREAFTNFGLTDQIDEKGYKDAPGPHTHKALYLRHESSDDATFMMSVKKRLRFRDMEANTRRYKQCEGIGPQLFRELKKTYRWMQPASLPSLEHCDMDFLKKRMKKSAKLIEKHSYRSSPDWPSSYLKVFLKNQTCTKLEKRGVDAKAGQTIACFCHSVLCRFGPKLRQTEKALKLMLPANVMIYSQKNYSDLDKWCKNFVTDFRGTDSDYEAFDRSQDEKILRLEVEVLKFFLWEEELIEEYVTLKLMMGCSLGNLAIMRFSGEFGTFFFNTIANMAFTCMRYQMSYNTPVCFAGDDMYSPGYLMQRHDFDETLEKLELKAKVNYGDKPLFCGWRMSPFGIVKEPNLILDRWKMAVGRGDLENCMVNYAIEAVYGYRLSEHLFELNIDIDAQQELTRLIVQVKDRLPFKIARLFSRDSTESWSDGEKDAIECTPEGELI</sequence>
<dbReference type="SUPFAM" id="SSF51197">
    <property type="entry name" value="Clavaminate synthase-like"/>
    <property type="match status" value="1"/>
</dbReference>
<dbReference type="GO" id="GO:0016556">
    <property type="term" value="P:mRNA modification"/>
    <property type="evidence" value="ECO:0007669"/>
    <property type="project" value="InterPro"/>
</dbReference>
<keyword evidence="3" id="KW-0548">Nucleotidyltransferase</keyword>
<evidence type="ECO:0000256" key="2">
    <source>
        <dbReference type="ARBA" id="ARBA00022679"/>
    </source>
</evidence>
<feature type="domain" description="Alphavirus-like MT" evidence="14">
    <location>
        <begin position="66"/>
        <end position="241"/>
    </location>
</feature>
<keyword evidence="7" id="KW-0067">ATP-binding</keyword>
<dbReference type="SUPFAM" id="SSF56672">
    <property type="entry name" value="DNA/RNA polymerases"/>
    <property type="match status" value="1"/>
</dbReference>
<organism evidence="15">
    <name type="scientific">Grapevine virus D</name>
    <dbReference type="NCBI Taxonomy" id="51617"/>
    <lineage>
        <taxon>Viruses</taxon>
        <taxon>Riboviria</taxon>
        <taxon>Orthornavirae</taxon>
        <taxon>Kitrinoviricota</taxon>
        <taxon>Alsuviricetes</taxon>
        <taxon>Tymovirales</taxon>
        <taxon>Betaflexiviridae</taxon>
        <taxon>Trivirinae</taxon>
        <taxon>Vitivirus</taxon>
        <taxon>Vitivirus deltavitis</taxon>
    </lineage>
</organism>
<feature type="domain" description="(+)RNA virus helicase C-terminal" evidence="13">
    <location>
        <begin position="883"/>
        <end position="1176"/>
    </location>
</feature>
<evidence type="ECO:0000256" key="5">
    <source>
        <dbReference type="ARBA" id="ARBA00022801"/>
    </source>
</evidence>
<feature type="coiled-coil region" evidence="10">
    <location>
        <begin position="101"/>
        <end position="128"/>
    </location>
</feature>
<keyword evidence="5" id="KW-0378">Hydrolase</keyword>
<dbReference type="InterPro" id="IPR007094">
    <property type="entry name" value="RNA-dir_pol_PSvirus"/>
</dbReference>
<dbReference type="InterPro" id="IPR037151">
    <property type="entry name" value="AlkB-like_sf"/>
</dbReference>